<dbReference type="RefSeq" id="WP_081554321.1">
    <property type="nucleotide sequence ID" value="NZ_MUKV01000001.1"/>
</dbReference>
<evidence type="ECO:0000313" key="2">
    <source>
        <dbReference type="Proteomes" id="UP000192721"/>
    </source>
</evidence>
<comment type="caution">
    <text evidence="1">The sequence shown here is derived from an EMBL/GenBank/DDBJ whole genome shotgun (WGS) entry which is preliminary data.</text>
</comment>
<proteinExistence type="predicted"/>
<dbReference type="Proteomes" id="UP000192721">
    <property type="component" value="Unassembled WGS sequence"/>
</dbReference>
<sequence length="255" mass="28676">MSPVHKWEITVAAGGYYPDLAHNFFGNDIDLGYENDHIGMQFYAYSRHIDDLDDPEHVSQRLYSLQLLLNGALRASTGDINSMPIQFLGFSAYEDGGFHSISAQQIEEDPFSRNPRIDQVHTRYENPRQRYPSYLLYLCKRDPDLRDLLFLLGLISTCTTLEKVLTWGTLYKILDSVKHHAKSIGAAIDTFADPEQLSLFTAACNNTSILGIYARHGASENPPPKRVMTDIAEASTLIAGMTARFCRSYIAAKHP</sequence>
<organism evidence="1 2">
    <name type="scientific">Chromobacterium haemolyticum</name>
    <dbReference type="NCBI Taxonomy" id="394935"/>
    <lineage>
        <taxon>Bacteria</taxon>
        <taxon>Pseudomonadati</taxon>
        <taxon>Pseudomonadota</taxon>
        <taxon>Betaproteobacteria</taxon>
        <taxon>Neisseriales</taxon>
        <taxon>Chromobacteriaceae</taxon>
        <taxon>Chromobacterium</taxon>
    </lineage>
</organism>
<accession>A0A1W0DB59</accession>
<reference evidence="1 2" key="1">
    <citation type="submission" date="2017-02" db="EMBL/GenBank/DDBJ databases">
        <title>Chromobacterium haemolyticum H5244.</title>
        <authorList>
            <person name="Gulvik C.A."/>
        </authorList>
    </citation>
    <scope>NUCLEOTIDE SEQUENCE [LARGE SCALE GENOMIC DNA]</scope>
    <source>
        <strain evidence="1 2">H5244</strain>
    </source>
</reference>
<dbReference type="AlphaFoldDB" id="A0A1W0DB59"/>
<evidence type="ECO:0000313" key="1">
    <source>
        <dbReference type="EMBL" id="OQS44246.1"/>
    </source>
</evidence>
<name>A0A1W0DB59_9NEIS</name>
<gene>
    <name evidence="1" type="ORF">B0T45_01215</name>
</gene>
<protein>
    <submittedName>
        <fullName evidence="1">Uncharacterized protein</fullName>
    </submittedName>
</protein>
<dbReference type="EMBL" id="MUKV01000001">
    <property type="protein sequence ID" value="OQS44246.1"/>
    <property type="molecule type" value="Genomic_DNA"/>
</dbReference>